<evidence type="ECO:0000313" key="3">
    <source>
        <dbReference type="Proteomes" id="UP000799424"/>
    </source>
</evidence>
<evidence type="ECO:0000313" key="2">
    <source>
        <dbReference type="EMBL" id="KAF2829746.1"/>
    </source>
</evidence>
<evidence type="ECO:0000256" key="1">
    <source>
        <dbReference type="SAM" id="SignalP"/>
    </source>
</evidence>
<keyword evidence="1" id="KW-0732">Signal</keyword>
<dbReference type="Proteomes" id="UP000799424">
    <property type="component" value="Unassembled WGS sequence"/>
</dbReference>
<proteinExistence type="predicted"/>
<accession>A0A6A7A970</accession>
<reference evidence="2" key="1">
    <citation type="journal article" date="2020" name="Stud. Mycol.">
        <title>101 Dothideomycetes genomes: a test case for predicting lifestyles and emergence of pathogens.</title>
        <authorList>
            <person name="Haridas S."/>
            <person name="Albert R."/>
            <person name="Binder M."/>
            <person name="Bloem J."/>
            <person name="Labutti K."/>
            <person name="Salamov A."/>
            <person name="Andreopoulos B."/>
            <person name="Baker S."/>
            <person name="Barry K."/>
            <person name="Bills G."/>
            <person name="Bluhm B."/>
            <person name="Cannon C."/>
            <person name="Castanera R."/>
            <person name="Culley D."/>
            <person name="Daum C."/>
            <person name="Ezra D."/>
            <person name="Gonzalez J."/>
            <person name="Henrissat B."/>
            <person name="Kuo A."/>
            <person name="Liang C."/>
            <person name="Lipzen A."/>
            <person name="Lutzoni F."/>
            <person name="Magnuson J."/>
            <person name="Mondo S."/>
            <person name="Nolan M."/>
            <person name="Ohm R."/>
            <person name="Pangilinan J."/>
            <person name="Park H.-J."/>
            <person name="Ramirez L."/>
            <person name="Alfaro M."/>
            <person name="Sun H."/>
            <person name="Tritt A."/>
            <person name="Yoshinaga Y."/>
            <person name="Zwiers L.-H."/>
            <person name="Turgeon B."/>
            <person name="Goodwin S."/>
            <person name="Spatafora J."/>
            <person name="Crous P."/>
            <person name="Grigoriev I."/>
        </authorList>
    </citation>
    <scope>NUCLEOTIDE SEQUENCE</scope>
    <source>
        <strain evidence="2">CBS 113818</strain>
    </source>
</reference>
<feature type="signal peptide" evidence="1">
    <location>
        <begin position="1"/>
        <end position="15"/>
    </location>
</feature>
<dbReference type="AlphaFoldDB" id="A0A6A7A970"/>
<keyword evidence="3" id="KW-1185">Reference proteome</keyword>
<name>A0A6A7A970_9PLEO</name>
<sequence>MHLFNLCTLFAIALSTETSIGGSLERHAPEYAAIFLPAVFDLDRVQATSEALIPDDRVVYAIDHAQSRRIALRAFGFLEGDYVGSVPTEKVDEFFDVDSEPLVLVLEYEKDYLGVGIHILDWDEKMLFMDSDPGLWPSCRDRTRVGIGEEAYAERVTKFLNFFIDNKK</sequence>
<dbReference type="OrthoDB" id="3800712at2759"/>
<organism evidence="2 3">
    <name type="scientific">Ophiobolus disseminans</name>
    <dbReference type="NCBI Taxonomy" id="1469910"/>
    <lineage>
        <taxon>Eukaryota</taxon>
        <taxon>Fungi</taxon>
        <taxon>Dikarya</taxon>
        <taxon>Ascomycota</taxon>
        <taxon>Pezizomycotina</taxon>
        <taxon>Dothideomycetes</taxon>
        <taxon>Pleosporomycetidae</taxon>
        <taxon>Pleosporales</taxon>
        <taxon>Pleosporineae</taxon>
        <taxon>Phaeosphaeriaceae</taxon>
        <taxon>Ophiobolus</taxon>
    </lineage>
</organism>
<gene>
    <name evidence="2" type="ORF">CC86DRAFT_403087</name>
</gene>
<protein>
    <submittedName>
        <fullName evidence="2">Uncharacterized protein</fullName>
    </submittedName>
</protein>
<dbReference type="EMBL" id="MU006220">
    <property type="protein sequence ID" value="KAF2829746.1"/>
    <property type="molecule type" value="Genomic_DNA"/>
</dbReference>
<feature type="chain" id="PRO_5025414458" evidence="1">
    <location>
        <begin position="16"/>
        <end position="168"/>
    </location>
</feature>